<dbReference type="STRING" id="742817.HMPREF9449_02014"/>
<dbReference type="PANTHER" id="PTHR36452">
    <property type="entry name" value="CHROMOSOME 12, WHOLE GENOME SHOTGUN SEQUENCE"/>
    <property type="match status" value="1"/>
</dbReference>
<dbReference type="eggNOG" id="COG5587">
    <property type="taxonomic scope" value="Bacteria"/>
</dbReference>
<dbReference type="Proteomes" id="UP000004892">
    <property type="component" value="Unassembled WGS sequence"/>
</dbReference>
<reference evidence="1 2" key="1">
    <citation type="submission" date="2012-01" db="EMBL/GenBank/DDBJ databases">
        <title>The Genome Sequence of Odoribacter laneus YIT 12061.</title>
        <authorList>
            <consortium name="The Broad Institute Genome Sequencing Platform"/>
            <person name="Earl A."/>
            <person name="Ward D."/>
            <person name="Feldgarden M."/>
            <person name="Gevers D."/>
            <person name="Morotomi M."/>
            <person name="Young S.K."/>
            <person name="Zeng Q."/>
            <person name="Gargeya S."/>
            <person name="Fitzgerald M."/>
            <person name="Haas B."/>
            <person name="Abouelleil A."/>
            <person name="Alvarado L."/>
            <person name="Arachchi H.M."/>
            <person name="Berlin A."/>
            <person name="Chapman S.B."/>
            <person name="Gearin G."/>
            <person name="Goldberg J."/>
            <person name="Griggs A."/>
            <person name="Gujja S."/>
            <person name="Hansen M."/>
            <person name="Heiman D."/>
            <person name="Howarth C."/>
            <person name="Larimer J."/>
            <person name="Lui A."/>
            <person name="MacDonald P.J.P."/>
            <person name="McCowen C."/>
            <person name="Montmayeur A."/>
            <person name="Murphy C."/>
            <person name="Neiman D."/>
            <person name="Pearson M."/>
            <person name="Priest M."/>
            <person name="Roberts A."/>
            <person name="Saif S."/>
            <person name="Shea T."/>
            <person name="Sisk P."/>
            <person name="Stolte C."/>
            <person name="Sykes S."/>
            <person name="Wortman J."/>
            <person name="Nusbaum C."/>
            <person name="Birren B."/>
        </authorList>
    </citation>
    <scope>NUCLEOTIDE SEQUENCE [LARGE SCALE GENOMIC DNA]</scope>
    <source>
        <strain evidence="1 2">YIT 12061</strain>
    </source>
</reference>
<dbReference type="PIRSF" id="PIRSF028451">
    <property type="entry name" value="UCP028451"/>
    <property type="match status" value="1"/>
</dbReference>
<gene>
    <name evidence="1" type="ORF">HMPREF9449_02014</name>
</gene>
<dbReference type="GeneID" id="98069571"/>
<dbReference type="PANTHER" id="PTHR36452:SF1">
    <property type="entry name" value="DUF2461 DOMAIN-CONTAINING PROTEIN"/>
    <property type="match status" value="1"/>
</dbReference>
<proteinExistence type="predicted"/>
<dbReference type="InterPro" id="IPR015996">
    <property type="entry name" value="UCP028451"/>
</dbReference>
<keyword evidence="2" id="KW-1185">Reference proteome</keyword>
<accession>H1DJE2</accession>
<dbReference type="Pfam" id="PF09365">
    <property type="entry name" value="DUF2461"/>
    <property type="match status" value="1"/>
</dbReference>
<dbReference type="NCBIfam" id="TIGR02453">
    <property type="entry name" value="TIGR02453 family protein"/>
    <property type="match status" value="1"/>
</dbReference>
<name>H1DJE2_9BACT</name>
<dbReference type="InterPro" id="IPR012808">
    <property type="entry name" value="CHP02453"/>
</dbReference>
<sequence length="222" mass="26113">MKEIYDFLRELRENNDREWFNAHKKRYVELKAWFDEWVGKLIEKTAGFDEEIEGLNVKDCVYRIYRDVRFSPDKSPYKTHFAAYLASPGGRNSQRAGYYVHLEPDGSLLGGGLYCPEPSLLKKLRQDIYDNIEEFTSILEEKKFAAEFAGIDATDKLKKVPAPFPSDFPQGDLLKYKHYDIVTYKPDSFFTEKDAQAKIVDIFQKMYRFNRFLNYTVDEMNA</sequence>
<dbReference type="PATRIC" id="fig|742817.3.peg.2150"/>
<dbReference type="EMBL" id="ADMC01000025">
    <property type="protein sequence ID" value="EHP46397.1"/>
    <property type="molecule type" value="Genomic_DNA"/>
</dbReference>
<comment type="caution">
    <text evidence="1">The sequence shown here is derived from an EMBL/GenBank/DDBJ whole genome shotgun (WGS) entry which is preliminary data.</text>
</comment>
<dbReference type="HOGENOM" id="CLU_036742_2_0_10"/>
<organism evidence="1 2">
    <name type="scientific">Odoribacter laneus YIT 12061</name>
    <dbReference type="NCBI Taxonomy" id="742817"/>
    <lineage>
        <taxon>Bacteria</taxon>
        <taxon>Pseudomonadati</taxon>
        <taxon>Bacteroidota</taxon>
        <taxon>Bacteroidia</taxon>
        <taxon>Bacteroidales</taxon>
        <taxon>Odoribacteraceae</taxon>
        <taxon>Odoribacter</taxon>
    </lineage>
</organism>
<evidence type="ECO:0000313" key="2">
    <source>
        <dbReference type="Proteomes" id="UP000004892"/>
    </source>
</evidence>
<protein>
    <submittedName>
        <fullName evidence="1">TIGR02453 family protein</fullName>
    </submittedName>
</protein>
<evidence type="ECO:0000313" key="1">
    <source>
        <dbReference type="EMBL" id="EHP46397.1"/>
    </source>
</evidence>
<dbReference type="RefSeq" id="WP_009137161.1">
    <property type="nucleotide sequence ID" value="NZ_JH594596.1"/>
</dbReference>
<dbReference type="AlphaFoldDB" id="H1DJE2"/>